<comment type="caution">
    <text evidence="1">The sequence shown here is derived from an EMBL/GenBank/DDBJ whole genome shotgun (WGS) entry which is preliminary data.</text>
</comment>
<dbReference type="Proteomes" id="UP000176198">
    <property type="component" value="Unassembled WGS sequence"/>
</dbReference>
<proteinExistence type="predicted"/>
<evidence type="ECO:0000313" key="2">
    <source>
        <dbReference type="Proteomes" id="UP000176198"/>
    </source>
</evidence>
<dbReference type="InterPro" id="IPR035901">
    <property type="entry name" value="GIY-YIG_endonuc_sf"/>
</dbReference>
<evidence type="ECO:0008006" key="3">
    <source>
        <dbReference type="Google" id="ProtNLM"/>
    </source>
</evidence>
<dbReference type="AlphaFoldDB" id="A0A1F7WGE2"/>
<organism evidence="1 2">
    <name type="scientific">Candidatus Woesebacteria bacterium GWA1_41_8</name>
    <dbReference type="NCBI Taxonomy" id="1802471"/>
    <lineage>
        <taxon>Bacteria</taxon>
        <taxon>Candidatus Woeseibacteriota</taxon>
    </lineage>
</organism>
<protein>
    <recommendedName>
        <fullName evidence="3">GIY-YIG domain-containing protein</fullName>
    </recommendedName>
</protein>
<dbReference type="EMBL" id="MGFJ01000036">
    <property type="protein sequence ID" value="OGM01891.1"/>
    <property type="molecule type" value="Genomic_DNA"/>
</dbReference>
<reference evidence="1 2" key="1">
    <citation type="journal article" date="2016" name="Nat. Commun.">
        <title>Thousands of microbial genomes shed light on interconnected biogeochemical processes in an aquifer system.</title>
        <authorList>
            <person name="Anantharaman K."/>
            <person name="Brown C.T."/>
            <person name="Hug L.A."/>
            <person name="Sharon I."/>
            <person name="Castelle C.J."/>
            <person name="Probst A.J."/>
            <person name="Thomas B.C."/>
            <person name="Singh A."/>
            <person name="Wilkins M.J."/>
            <person name="Karaoz U."/>
            <person name="Brodie E.L."/>
            <person name="Williams K.H."/>
            <person name="Hubbard S.S."/>
            <person name="Banfield J.F."/>
        </authorList>
    </citation>
    <scope>NUCLEOTIDE SEQUENCE [LARGE SCALE GENOMIC DNA]</scope>
</reference>
<sequence>MIGKYNGHYSYDKPFIMTNAPDEIGIYYLGLLNGDGSLGVLYVGRAKGEDVSIKSRLLNHLNNNEWPDVTHFGFCICDSEGEATAHEVSETKRLNYPKYNQRAG</sequence>
<evidence type="ECO:0000313" key="1">
    <source>
        <dbReference type="EMBL" id="OGM01891.1"/>
    </source>
</evidence>
<gene>
    <name evidence="1" type="ORF">A2115_00375</name>
</gene>
<dbReference type="Gene3D" id="3.40.1440.10">
    <property type="entry name" value="GIY-YIG endonuclease"/>
    <property type="match status" value="1"/>
</dbReference>
<accession>A0A1F7WGE2</accession>
<name>A0A1F7WGE2_9BACT</name>